<dbReference type="AlphaFoldDB" id="Q5D9I9"/>
<accession>Q5D9I9</accession>
<name>Q5D9I9_SCHJA</name>
<reference evidence="1" key="2">
    <citation type="journal article" date="2006" name="PLoS Pathog.">
        <title>New perspectives on host-parasite interplay by comparative transcriptomic and proteomic analyses of Schistosoma japonicum.</title>
        <authorList>
            <person name="Liu F."/>
            <person name="Lu J."/>
            <person name="Hu W."/>
            <person name="Wang S.Y."/>
            <person name="Cui S.J."/>
            <person name="Chi M."/>
            <person name="Yan Q."/>
            <person name="Wang X.R."/>
            <person name="Song H.D."/>
            <person name="Xu X.N."/>
            <person name="Wang J.J."/>
            <person name="Zhang X.L."/>
            <person name="Zhang X."/>
            <person name="Wang Z.Q."/>
            <person name="Xue C.L."/>
            <person name="Brindley P.J."/>
            <person name="McManus D.P."/>
            <person name="Yang P.Y."/>
            <person name="Feng Z."/>
            <person name="Chen Z."/>
            <person name="Han Z.G."/>
        </authorList>
    </citation>
    <scope>NUCLEOTIDE SEQUENCE</scope>
</reference>
<proteinExistence type="evidence at transcript level"/>
<organism evidence="1">
    <name type="scientific">Schistosoma japonicum</name>
    <name type="common">Blood fluke</name>
    <dbReference type="NCBI Taxonomy" id="6182"/>
    <lineage>
        <taxon>Eukaryota</taxon>
        <taxon>Metazoa</taxon>
        <taxon>Spiralia</taxon>
        <taxon>Lophotrochozoa</taxon>
        <taxon>Platyhelminthes</taxon>
        <taxon>Trematoda</taxon>
        <taxon>Digenea</taxon>
        <taxon>Strigeidida</taxon>
        <taxon>Schistosomatoidea</taxon>
        <taxon>Schistosomatidae</taxon>
        <taxon>Schistosoma</taxon>
    </lineage>
</organism>
<protein>
    <submittedName>
        <fullName evidence="1">SJCHGC08800 protein</fullName>
    </submittedName>
</protein>
<sequence>MAHQLEDLPAVIYQTVRSRLRTHLGNSPIPRTASRNHNIEKCNITNECCFDDDGSFMFQELIDYNNNNNDIQSAQSTCSNQKRVKCEHGIPELSIQTMNTEQMNLQSKPNNFQSFQRTNQMWDSFKVSTS</sequence>
<reference evidence="1" key="1">
    <citation type="submission" date="2004-11" db="EMBL/GenBank/DDBJ databases">
        <title>The full-length cDNA sequences of Schistosoma japonicum genes.</title>
        <authorList>
            <person name="Han Z."/>
        </authorList>
    </citation>
    <scope>NUCLEOTIDE SEQUENCE</scope>
</reference>
<evidence type="ECO:0000313" key="1">
    <source>
        <dbReference type="EMBL" id="AAW27517.1"/>
    </source>
</evidence>
<dbReference type="EMBL" id="AY815785">
    <property type="protein sequence ID" value="AAW27517.1"/>
    <property type="molecule type" value="mRNA"/>
</dbReference>